<gene>
    <name evidence="3" type="ORF">CHU95_05805</name>
</gene>
<name>A0A255Z2Y3_9PROT</name>
<dbReference type="SMART" id="SM00465">
    <property type="entry name" value="GIYc"/>
    <property type="match status" value="1"/>
</dbReference>
<dbReference type="PANTHER" id="PTHR34477">
    <property type="entry name" value="UPF0213 PROTEIN YHBQ"/>
    <property type="match status" value="1"/>
</dbReference>
<dbReference type="Proteomes" id="UP000216998">
    <property type="component" value="Unassembled WGS sequence"/>
</dbReference>
<dbReference type="Pfam" id="PF01541">
    <property type="entry name" value="GIY-YIG"/>
    <property type="match status" value="1"/>
</dbReference>
<feature type="domain" description="GIY-YIG" evidence="2">
    <location>
        <begin position="1"/>
        <end position="77"/>
    </location>
</feature>
<dbReference type="Gene3D" id="3.40.1440.10">
    <property type="entry name" value="GIY-YIG endonuclease"/>
    <property type="match status" value="1"/>
</dbReference>
<dbReference type="RefSeq" id="WP_094454678.1">
    <property type="nucleotide sequence ID" value="NZ_NOXU01000024.1"/>
</dbReference>
<dbReference type="InterPro" id="IPR050190">
    <property type="entry name" value="UPF0213_domain"/>
</dbReference>
<evidence type="ECO:0000313" key="4">
    <source>
        <dbReference type="Proteomes" id="UP000216998"/>
    </source>
</evidence>
<organism evidence="3 4">
    <name type="scientific">Niveispirillum lacus</name>
    <dbReference type="NCBI Taxonomy" id="1981099"/>
    <lineage>
        <taxon>Bacteria</taxon>
        <taxon>Pseudomonadati</taxon>
        <taxon>Pseudomonadota</taxon>
        <taxon>Alphaproteobacteria</taxon>
        <taxon>Rhodospirillales</taxon>
        <taxon>Azospirillaceae</taxon>
        <taxon>Niveispirillum</taxon>
    </lineage>
</organism>
<dbReference type="PANTHER" id="PTHR34477:SF5">
    <property type="entry name" value="BSL5627 PROTEIN"/>
    <property type="match status" value="1"/>
</dbReference>
<reference evidence="3 4" key="1">
    <citation type="submission" date="2017-07" db="EMBL/GenBank/DDBJ databases">
        <title>Niveispirillum cyanobacteriorum sp. nov., isolated from cyanobacterial aggregates in a eutrophic lake.</title>
        <authorList>
            <person name="Cai H."/>
        </authorList>
    </citation>
    <scope>NUCLEOTIDE SEQUENCE [LARGE SCALE GENOMIC DNA]</scope>
    <source>
        <strain evidence="4">TH1-14</strain>
    </source>
</reference>
<evidence type="ECO:0000313" key="3">
    <source>
        <dbReference type="EMBL" id="OYQ35791.1"/>
    </source>
</evidence>
<comment type="caution">
    <text evidence="3">The sequence shown here is derived from an EMBL/GenBank/DDBJ whole genome shotgun (WGS) entry which is preliminary data.</text>
</comment>
<dbReference type="SUPFAM" id="SSF82771">
    <property type="entry name" value="GIY-YIG endonuclease"/>
    <property type="match status" value="1"/>
</dbReference>
<accession>A0A255Z2Y3</accession>
<dbReference type="AlphaFoldDB" id="A0A255Z2Y3"/>
<proteinExistence type="inferred from homology"/>
<keyword evidence="4" id="KW-1185">Reference proteome</keyword>
<keyword evidence="3" id="KW-0540">Nuclease</keyword>
<evidence type="ECO:0000259" key="2">
    <source>
        <dbReference type="PROSITE" id="PS50164"/>
    </source>
</evidence>
<keyword evidence="3" id="KW-0378">Hydrolase</keyword>
<dbReference type="InterPro" id="IPR035901">
    <property type="entry name" value="GIY-YIG_endonuc_sf"/>
</dbReference>
<protein>
    <submittedName>
        <fullName evidence="3">Endonuclease</fullName>
    </submittedName>
</protein>
<dbReference type="InterPro" id="IPR000305">
    <property type="entry name" value="GIY-YIG_endonuc"/>
</dbReference>
<dbReference type="CDD" id="cd10448">
    <property type="entry name" value="GIY-YIG_unchar_3"/>
    <property type="match status" value="1"/>
</dbReference>
<dbReference type="GO" id="GO:0004519">
    <property type="term" value="F:endonuclease activity"/>
    <property type="evidence" value="ECO:0007669"/>
    <property type="project" value="UniProtKB-KW"/>
</dbReference>
<keyword evidence="3" id="KW-0255">Endonuclease</keyword>
<dbReference type="EMBL" id="NOXU01000024">
    <property type="protein sequence ID" value="OYQ35791.1"/>
    <property type="molecule type" value="Genomic_DNA"/>
</dbReference>
<comment type="similarity">
    <text evidence="1">Belongs to the UPF0213 family.</text>
</comment>
<evidence type="ECO:0000256" key="1">
    <source>
        <dbReference type="ARBA" id="ARBA00007435"/>
    </source>
</evidence>
<dbReference type="PROSITE" id="PS50164">
    <property type="entry name" value="GIY_YIG"/>
    <property type="match status" value="1"/>
</dbReference>
<sequence>MPGYVYILASARNGTLYIGVTSDMGRRIWEHREGLVEGFAKRYGIKTLVYYEAFERIDDAIHREKRLKKWNRAWKLELIESSNPDWNDLSSTLL</sequence>
<dbReference type="OrthoDB" id="287318at2"/>